<dbReference type="KEGG" id="vg:14012670"/>
<accession>H6X3N9</accession>
<dbReference type="GeneID" id="14012670"/>
<feature type="region of interest" description="Disordered" evidence="1">
    <location>
        <begin position="273"/>
        <end position="292"/>
    </location>
</feature>
<protein>
    <submittedName>
        <fullName evidence="2">RNA polymerase sigma factor</fullName>
    </submittedName>
</protein>
<sequence length="292" mass="34538">MTRPRRKKYLNNADLLREIQKSKMTYCSVIDPIYNMYDFIVFDESEIDEEILQKAKTARIKRLNNEILENTRNVLNCGTKKAREHCIEQDLFLKDVPDDEVVIRVITNEHIPEGTRTNFEAFKQYIISTDGELIEVARSHWKGDFETGEFTVNGGKLTNELGKMFIKLVEEISHKANFRNYTYLDEMQGEARIQLVKNALLFKESMLYKKDKPTNQLNPFSYYTSFVTNSFRSVLNSEKTVRNIRDDLLEINGFTPSHTRQLEIEVQMIERKKEEEQEQEEEKNIDENRHFI</sequence>
<evidence type="ECO:0000256" key="1">
    <source>
        <dbReference type="SAM" id="MobiDB-lite"/>
    </source>
</evidence>
<dbReference type="EMBL" id="JQ513383">
    <property type="protein sequence ID" value="AFA44355.1"/>
    <property type="molecule type" value="Genomic_DNA"/>
</dbReference>
<gene>
    <name evidence="2" type="ORF">RaK2_00082</name>
</gene>
<evidence type="ECO:0000313" key="2">
    <source>
        <dbReference type="EMBL" id="AFA44355.1"/>
    </source>
</evidence>
<reference evidence="2 3" key="1">
    <citation type="journal article" date="2012" name="J. Virol.">
        <title>Genome of Klebsiella sp.-Infecting Bacteriophage vB_KleM_RaK2.</title>
        <authorList>
            <person name="Simoliunas E."/>
            <person name="Kaliniene L."/>
            <person name="Truncaite L."/>
            <person name="Klausa V."/>
            <person name="Zajanckauskaite A."/>
            <person name="Meskys R."/>
        </authorList>
    </citation>
    <scope>NUCLEOTIDE SEQUENCE [LARGE SCALE GENOMIC DNA]</scope>
</reference>
<dbReference type="Proteomes" id="UP000007524">
    <property type="component" value="Segment"/>
</dbReference>
<proteinExistence type="predicted"/>
<name>H6X3N9_9CAUD</name>
<evidence type="ECO:0000313" key="3">
    <source>
        <dbReference type="Proteomes" id="UP000007524"/>
    </source>
</evidence>
<dbReference type="OrthoDB" id="6560at10239"/>
<keyword evidence="3" id="KW-1185">Reference proteome</keyword>
<organism evidence="2 3">
    <name type="scientific">Klebsiella phage vB_KleM_RaK2</name>
    <dbReference type="NCBI Taxonomy" id="1147094"/>
    <lineage>
        <taxon>Viruses</taxon>
        <taxon>Duplodnaviria</taxon>
        <taxon>Heunggongvirae</taxon>
        <taxon>Uroviricota</taxon>
        <taxon>Caudoviricetes</taxon>
        <taxon>Alcyoneusvirus</taxon>
        <taxon>Alcyoneusvirus RaK2</taxon>
    </lineage>
</organism>
<dbReference type="RefSeq" id="YP_007007237.1">
    <property type="nucleotide sequence ID" value="NC_019526.1"/>
</dbReference>